<sequence>MRLLCFQAVLLAVLLLGCSSEKQWKEQLETDLHEFGHRNWIVVADYAYPSQSAGGIKTIFTGEDHLTVLEYVLDQIEQSPHISPTIMIDRELDMLSEESAAGIDRYRSNLANALGNRNTSSLPHLEIISRLDETSELFNILILKTNMTLPYTSVFIELDCAYWDS</sequence>
<accession>A0A0F9BA06</accession>
<dbReference type="AlphaFoldDB" id="A0A0F9BA06"/>
<dbReference type="GO" id="GO:0048029">
    <property type="term" value="F:monosaccharide binding"/>
    <property type="evidence" value="ECO:0007669"/>
    <property type="project" value="InterPro"/>
</dbReference>
<proteinExistence type="predicted"/>
<evidence type="ECO:0008006" key="2">
    <source>
        <dbReference type="Google" id="ProtNLM"/>
    </source>
</evidence>
<dbReference type="GO" id="GO:0016853">
    <property type="term" value="F:isomerase activity"/>
    <property type="evidence" value="ECO:0007669"/>
    <property type="project" value="InterPro"/>
</dbReference>
<gene>
    <name evidence="1" type="ORF">LCGC14_2815080</name>
</gene>
<organism evidence="1">
    <name type="scientific">marine sediment metagenome</name>
    <dbReference type="NCBI Taxonomy" id="412755"/>
    <lineage>
        <taxon>unclassified sequences</taxon>
        <taxon>metagenomes</taxon>
        <taxon>ecological metagenomes</taxon>
    </lineage>
</organism>
<feature type="non-terminal residue" evidence="1">
    <location>
        <position position="165"/>
    </location>
</feature>
<reference evidence="1" key="1">
    <citation type="journal article" date="2015" name="Nature">
        <title>Complex archaea that bridge the gap between prokaryotes and eukaryotes.</title>
        <authorList>
            <person name="Spang A."/>
            <person name="Saw J.H."/>
            <person name="Jorgensen S.L."/>
            <person name="Zaremba-Niedzwiedzka K."/>
            <person name="Martijn J."/>
            <person name="Lind A.E."/>
            <person name="van Eijk R."/>
            <person name="Schleper C."/>
            <person name="Guy L."/>
            <person name="Ettema T.J."/>
        </authorList>
    </citation>
    <scope>NUCLEOTIDE SEQUENCE</scope>
</reference>
<dbReference type="InterPro" id="IPR023750">
    <property type="entry name" value="RbsD-like_sf"/>
</dbReference>
<name>A0A0F9BA06_9ZZZZ</name>
<comment type="caution">
    <text evidence="1">The sequence shown here is derived from an EMBL/GenBank/DDBJ whole genome shotgun (WGS) entry which is preliminary data.</text>
</comment>
<protein>
    <recommendedName>
        <fullName evidence="2">D-ribose pyranase</fullName>
    </recommendedName>
</protein>
<evidence type="ECO:0000313" key="1">
    <source>
        <dbReference type="EMBL" id="KKK81281.1"/>
    </source>
</evidence>
<dbReference type="Gene3D" id="3.40.1650.10">
    <property type="entry name" value="RbsD-like domain"/>
    <property type="match status" value="1"/>
</dbReference>
<dbReference type="GO" id="GO:0005996">
    <property type="term" value="P:monosaccharide metabolic process"/>
    <property type="evidence" value="ECO:0007669"/>
    <property type="project" value="InterPro"/>
</dbReference>
<dbReference type="EMBL" id="LAZR01053192">
    <property type="protein sequence ID" value="KKK81281.1"/>
    <property type="molecule type" value="Genomic_DNA"/>
</dbReference>
<dbReference type="PROSITE" id="PS51257">
    <property type="entry name" value="PROKAR_LIPOPROTEIN"/>
    <property type="match status" value="1"/>
</dbReference>
<dbReference type="SUPFAM" id="SSF102546">
    <property type="entry name" value="RbsD-like"/>
    <property type="match status" value="1"/>
</dbReference>